<keyword evidence="1" id="KW-1133">Transmembrane helix</keyword>
<dbReference type="AlphaFoldDB" id="A0AAU7ZJ63"/>
<reference evidence="2" key="2">
    <citation type="journal article" date="2024" name="Environ. Microbiol.">
        <title>Genome analysis and description of Tunturibacter gen. nov. expands the diversity of Terriglobia in tundra soils.</title>
        <authorList>
            <person name="Messyasz A."/>
            <person name="Mannisto M.K."/>
            <person name="Kerkhof L.J."/>
            <person name="Haggblom M.M."/>
        </authorList>
    </citation>
    <scope>NUCLEOTIDE SEQUENCE</scope>
    <source>
        <strain evidence="2">X5P6</strain>
    </source>
</reference>
<protein>
    <submittedName>
        <fullName evidence="2">Uncharacterized protein</fullName>
    </submittedName>
</protein>
<evidence type="ECO:0000256" key="1">
    <source>
        <dbReference type="SAM" id="Phobius"/>
    </source>
</evidence>
<feature type="transmembrane region" description="Helical" evidence="1">
    <location>
        <begin position="107"/>
        <end position="127"/>
    </location>
</feature>
<dbReference type="KEGG" id="tpsc:RBB77_12145"/>
<proteinExistence type="predicted"/>
<gene>
    <name evidence="2" type="ORF">RBB77_12145</name>
</gene>
<accession>A0AAU7ZJ63</accession>
<feature type="transmembrane region" description="Helical" evidence="1">
    <location>
        <begin position="14"/>
        <end position="34"/>
    </location>
</feature>
<reference evidence="2" key="1">
    <citation type="submission" date="2023-08" db="EMBL/GenBank/DDBJ databases">
        <authorList>
            <person name="Messyasz A."/>
            <person name="Mannisto M.K."/>
            <person name="Kerkhof L.J."/>
            <person name="Haggblom M."/>
        </authorList>
    </citation>
    <scope>NUCLEOTIDE SEQUENCE</scope>
    <source>
        <strain evidence="2">X5P6</strain>
    </source>
</reference>
<feature type="transmembrane region" description="Helical" evidence="1">
    <location>
        <begin position="39"/>
        <end position="56"/>
    </location>
</feature>
<feature type="transmembrane region" description="Helical" evidence="1">
    <location>
        <begin position="139"/>
        <end position="157"/>
    </location>
</feature>
<evidence type="ECO:0000313" key="2">
    <source>
        <dbReference type="EMBL" id="XCB31214.1"/>
    </source>
</evidence>
<sequence>MNDGSANQSSATRVWIPIGAALFLIALTVSAWVVPQLRLLHLLQAFIYVVIVILARRNSVWGFGAGVTIGVVWNSLNLFVTHLMEAGAVAFWFLVHTGQVRRPETMMVTLGGIGHFVLIIACLAALFDQTTEDKKWWKFVGGGAWTLVYFILIIAVARPR</sequence>
<dbReference type="EMBL" id="CP132942">
    <property type="protein sequence ID" value="XCB31214.1"/>
    <property type="molecule type" value="Genomic_DNA"/>
</dbReference>
<name>A0AAU7ZJ63_9BACT</name>
<keyword evidence="1" id="KW-0472">Membrane</keyword>
<dbReference type="RefSeq" id="WP_353062056.1">
    <property type="nucleotide sequence ID" value="NZ_CP132942.1"/>
</dbReference>
<feature type="transmembrane region" description="Helical" evidence="1">
    <location>
        <begin position="76"/>
        <end position="95"/>
    </location>
</feature>
<organism evidence="2">
    <name type="scientific">Tunturiibacter psychrotolerans</name>
    <dbReference type="NCBI Taxonomy" id="3069686"/>
    <lineage>
        <taxon>Bacteria</taxon>
        <taxon>Pseudomonadati</taxon>
        <taxon>Acidobacteriota</taxon>
        <taxon>Terriglobia</taxon>
        <taxon>Terriglobales</taxon>
        <taxon>Acidobacteriaceae</taxon>
        <taxon>Tunturiibacter</taxon>
    </lineage>
</organism>
<keyword evidence="1" id="KW-0812">Transmembrane</keyword>